<feature type="region of interest" description="Disordered" evidence="1">
    <location>
        <begin position="1"/>
        <end position="118"/>
    </location>
</feature>
<feature type="non-terminal residue" evidence="2">
    <location>
        <position position="118"/>
    </location>
</feature>
<sequence>ADDRTHKAGGDHRSPPQDRDVRPRRRGHREHHKDEGLGLGARPQGLGLRRRAGLHIPSDPGGRHRPAGHLLRGGLDRRVHPNGRSEGPLRGGAPRGPRAAAQGLRKDGPTGEGQAVPL</sequence>
<feature type="compositionally biased region" description="Basic and acidic residues" evidence="1">
    <location>
        <begin position="1"/>
        <end position="21"/>
    </location>
</feature>
<dbReference type="AlphaFoldDB" id="A0A6J4TNQ5"/>
<reference evidence="2" key="1">
    <citation type="submission" date="2020-02" db="EMBL/GenBank/DDBJ databases">
        <authorList>
            <person name="Meier V. D."/>
        </authorList>
    </citation>
    <scope>NUCLEOTIDE SEQUENCE</scope>
    <source>
        <strain evidence="2">AVDCRST_MAG05</strain>
    </source>
</reference>
<gene>
    <name evidence="2" type="ORF">AVDCRST_MAG05-4094</name>
</gene>
<evidence type="ECO:0000313" key="2">
    <source>
        <dbReference type="EMBL" id="CAA9527391.1"/>
    </source>
</evidence>
<name>A0A6J4TNQ5_9ACTN</name>
<organism evidence="2">
    <name type="scientific">uncultured Rubrobacteraceae bacterium</name>
    <dbReference type="NCBI Taxonomy" id="349277"/>
    <lineage>
        <taxon>Bacteria</taxon>
        <taxon>Bacillati</taxon>
        <taxon>Actinomycetota</taxon>
        <taxon>Rubrobacteria</taxon>
        <taxon>Rubrobacterales</taxon>
        <taxon>Rubrobacteraceae</taxon>
        <taxon>environmental samples</taxon>
    </lineage>
</organism>
<proteinExistence type="predicted"/>
<feature type="compositionally biased region" description="Basic residues" evidence="1">
    <location>
        <begin position="22"/>
        <end position="31"/>
    </location>
</feature>
<protein>
    <submittedName>
        <fullName evidence="2">Uncharacterized protein</fullName>
    </submittedName>
</protein>
<feature type="non-terminal residue" evidence="2">
    <location>
        <position position="1"/>
    </location>
</feature>
<accession>A0A6J4TNQ5</accession>
<evidence type="ECO:0000256" key="1">
    <source>
        <dbReference type="SAM" id="MobiDB-lite"/>
    </source>
</evidence>
<dbReference type="EMBL" id="CADCVM010000449">
    <property type="protein sequence ID" value="CAA9527391.1"/>
    <property type="molecule type" value="Genomic_DNA"/>
</dbReference>